<dbReference type="VEuPathDB" id="FungiDB:SPBR_06381"/>
<dbReference type="EMBL" id="AWTV01000009">
    <property type="protein sequence ID" value="KIH88090.1"/>
    <property type="molecule type" value="Genomic_DNA"/>
</dbReference>
<feature type="compositionally biased region" description="Polar residues" evidence="1">
    <location>
        <begin position="478"/>
        <end position="494"/>
    </location>
</feature>
<feature type="compositionally biased region" description="Polar residues" evidence="1">
    <location>
        <begin position="1323"/>
        <end position="1332"/>
    </location>
</feature>
<dbReference type="PROSITE" id="PS50196">
    <property type="entry name" value="RANBD1"/>
    <property type="match status" value="1"/>
</dbReference>
<evidence type="ECO:0000313" key="4">
    <source>
        <dbReference type="Proteomes" id="UP000031575"/>
    </source>
</evidence>
<keyword evidence="4" id="KW-1185">Reference proteome</keyword>
<protein>
    <submittedName>
        <fullName evidence="3">Ran-binding protein</fullName>
    </submittedName>
</protein>
<organism evidence="3 4">
    <name type="scientific">Sporothrix brasiliensis 5110</name>
    <dbReference type="NCBI Taxonomy" id="1398154"/>
    <lineage>
        <taxon>Eukaryota</taxon>
        <taxon>Fungi</taxon>
        <taxon>Dikarya</taxon>
        <taxon>Ascomycota</taxon>
        <taxon>Pezizomycotina</taxon>
        <taxon>Sordariomycetes</taxon>
        <taxon>Sordariomycetidae</taxon>
        <taxon>Ophiostomatales</taxon>
        <taxon>Ophiostomataceae</taxon>
        <taxon>Sporothrix</taxon>
    </lineage>
</organism>
<dbReference type="GeneID" id="63679559"/>
<gene>
    <name evidence="3" type="ORF">SPBR_06381</name>
</gene>
<feature type="compositionally biased region" description="Low complexity" evidence="1">
    <location>
        <begin position="1096"/>
        <end position="1113"/>
    </location>
</feature>
<feature type="region of interest" description="Disordered" evidence="1">
    <location>
        <begin position="551"/>
        <end position="604"/>
    </location>
</feature>
<feature type="region of interest" description="Disordered" evidence="1">
    <location>
        <begin position="333"/>
        <end position="528"/>
    </location>
</feature>
<feature type="compositionally biased region" description="Low complexity" evidence="1">
    <location>
        <begin position="732"/>
        <end position="772"/>
    </location>
</feature>
<feature type="compositionally biased region" description="Polar residues" evidence="1">
    <location>
        <begin position="126"/>
        <end position="157"/>
    </location>
</feature>
<feature type="compositionally biased region" description="Low complexity" evidence="1">
    <location>
        <begin position="620"/>
        <end position="641"/>
    </location>
</feature>
<dbReference type="InterPro" id="IPR053074">
    <property type="entry name" value="NPC_Nucleoporin"/>
</dbReference>
<dbReference type="Pfam" id="PF00638">
    <property type="entry name" value="Ran_BP1"/>
    <property type="match status" value="1"/>
</dbReference>
<feature type="compositionally biased region" description="Low complexity" evidence="1">
    <location>
        <begin position="795"/>
        <end position="812"/>
    </location>
</feature>
<feature type="compositionally biased region" description="Low complexity" evidence="1">
    <location>
        <begin position="592"/>
        <end position="604"/>
    </location>
</feature>
<feature type="compositionally biased region" description="Acidic residues" evidence="1">
    <location>
        <begin position="565"/>
        <end position="587"/>
    </location>
</feature>
<dbReference type="Gene3D" id="2.30.29.30">
    <property type="entry name" value="Pleckstrin-homology domain (PH domain)/Phosphotyrosine-binding domain (PTB)"/>
    <property type="match status" value="1"/>
</dbReference>
<feature type="compositionally biased region" description="Basic and acidic residues" evidence="1">
    <location>
        <begin position="687"/>
        <end position="697"/>
    </location>
</feature>
<feature type="compositionally biased region" description="Polar residues" evidence="1">
    <location>
        <begin position="1021"/>
        <end position="1030"/>
    </location>
</feature>
<feature type="compositionally biased region" description="Low complexity" evidence="1">
    <location>
        <begin position="111"/>
        <end position="125"/>
    </location>
</feature>
<feature type="compositionally biased region" description="Polar residues" evidence="1">
    <location>
        <begin position="11"/>
        <end position="28"/>
    </location>
</feature>
<evidence type="ECO:0000256" key="1">
    <source>
        <dbReference type="SAM" id="MobiDB-lite"/>
    </source>
</evidence>
<feature type="compositionally biased region" description="Polar residues" evidence="1">
    <location>
        <begin position="813"/>
        <end position="824"/>
    </location>
</feature>
<feature type="compositionally biased region" description="Polar residues" evidence="1">
    <location>
        <begin position="1252"/>
        <end position="1268"/>
    </location>
</feature>
<feature type="compositionally biased region" description="Low complexity" evidence="1">
    <location>
        <begin position="74"/>
        <end position="83"/>
    </location>
</feature>
<dbReference type="InterPro" id="IPR011993">
    <property type="entry name" value="PH-like_dom_sf"/>
</dbReference>
<dbReference type="Proteomes" id="UP000031575">
    <property type="component" value="Unassembled WGS sequence"/>
</dbReference>
<feature type="compositionally biased region" description="Gly residues" evidence="1">
    <location>
        <begin position="1146"/>
        <end position="1158"/>
    </location>
</feature>
<dbReference type="SMART" id="SM00160">
    <property type="entry name" value="RanBD"/>
    <property type="match status" value="1"/>
</dbReference>
<feature type="compositionally biased region" description="Basic and acidic residues" evidence="1">
    <location>
        <begin position="404"/>
        <end position="417"/>
    </location>
</feature>
<dbReference type="PANTHER" id="PTHR38697:SF1">
    <property type="entry name" value="NUCLEAR PORE COMPLEX PROTEIN SIMILAR TO S. CEREVISIAE NUP2 (EUROFUNG)"/>
    <property type="match status" value="1"/>
</dbReference>
<reference evidence="3 4" key="1">
    <citation type="journal article" date="2014" name="BMC Genomics">
        <title>Comparative genomics of the major fungal agents of human and animal Sporotrichosis: Sporothrix schenckii and Sporothrix brasiliensis.</title>
        <authorList>
            <person name="Teixeira M.M."/>
            <person name="de Almeida L.G."/>
            <person name="Kubitschek-Barreira P."/>
            <person name="Alves F.L."/>
            <person name="Kioshima E.S."/>
            <person name="Abadio A.K."/>
            <person name="Fernandes L."/>
            <person name="Derengowski L.S."/>
            <person name="Ferreira K.S."/>
            <person name="Souza R.C."/>
            <person name="Ruiz J.C."/>
            <person name="de Andrade N.C."/>
            <person name="Paes H.C."/>
            <person name="Nicola A.M."/>
            <person name="Albuquerque P."/>
            <person name="Gerber A.L."/>
            <person name="Martins V.P."/>
            <person name="Peconick L.D."/>
            <person name="Neto A.V."/>
            <person name="Chaucanez C.B."/>
            <person name="Silva P.A."/>
            <person name="Cunha O.L."/>
            <person name="de Oliveira F.F."/>
            <person name="dos Santos T.C."/>
            <person name="Barros A.L."/>
            <person name="Soares M.A."/>
            <person name="de Oliveira L.M."/>
            <person name="Marini M.M."/>
            <person name="Villalobos-Duno H."/>
            <person name="Cunha M.M."/>
            <person name="de Hoog S."/>
            <person name="da Silveira J.F."/>
            <person name="Henrissat B."/>
            <person name="Nino-Vega G.A."/>
            <person name="Cisalpino P.S."/>
            <person name="Mora-Montes H.M."/>
            <person name="Almeida S.R."/>
            <person name="Stajich J.E."/>
            <person name="Lopes-Bezerra L.M."/>
            <person name="Vasconcelos A.T."/>
            <person name="Felipe M.S."/>
        </authorList>
    </citation>
    <scope>NUCLEOTIDE SEQUENCE [LARGE SCALE GENOMIC DNA]</scope>
    <source>
        <strain evidence="3 4">5110</strain>
    </source>
</reference>
<dbReference type="RefSeq" id="XP_040616100.1">
    <property type="nucleotide sequence ID" value="XM_040764638.1"/>
</dbReference>
<feature type="compositionally biased region" description="Polar residues" evidence="1">
    <location>
        <begin position="988"/>
        <end position="998"/>
    </location>
</feature>
<proteinExistence type="predicted"/>
<dbReference type="CDD" id="cd13170">
    <property type="entry name" value="RanBD_NUP50"/>
    <property type="match status" value="1"/>
</dbReference>
<feature type="compositionally biased region" description="Polar residues" evidence="1">
    <location>
        <begin position="384"/>
        <end position="398"/>
    </location>
</feature>
<feature type="region of interest" description="Disordered" evidence="1">
    <location>
        <begin position="1195"/>
        <end position="1348"/>
    </location>
</feature>
<feature type="region of interest" description="Disordered" evidence="1">
    <location>
        <begin position="1"/>
        <end position="159"/>
    </location>
</feature>
<dbReference type="InterPro" id="IPR000156">
    <property type="entry name" value="Ran_bind_dom"/>
</dbReference>
<sequence>METPQKRPKSWFSSLTGLVSAGRNSSREATTTSAATPTPKTSTNLMNGDRASSRIRLARPDEQATPARYSGTFSAPPVESPESPAKRASPTQLAQRKIHDRVQGPSGRLGTSSNTASSNPSNTYSYGNSHNLYSSSSLGRPTSTPRRTNFSSATTPRNMFRDSMARDMPAFTFTPRVPVNTLRGSFPATTPGRSHRAPGAELSAREMAKVTSSELFQQKIPDPDPKLSAEAMTDMLPSDLRAGGQSVYANEFLAHLCPPDFNEEQRNQFFCILDLRRLKYAADEVFLKKDWKLNISNFAKEYEKNRSLIMLRYGLYEFKTVKVSKDTFTKWKQDHNIPSVPGEEDEEELMVNPADLSKSARSSSKPNGTEGILRTGKRKAQDNIDPNATTSNASTFQPTKKRTRADGSKVAADREPLLESSTPSLNKTKRKATRAEGVDQLQRAKQQKPTPAGTPSSTPSATKAFFEKVANSPAKETAPSSAAGTPTIKVTQPSLDGPSGGTKNTTSPFKSSALASSTKPSTNGSLARSVLESGLKSASGAAQNSNIFGYLSDASSAKGSGNDNADADGEDTDDSDADGQDESEAQEGSDNQSASVSGSASVAQPSASLFAPKSANPLLAASSQNASASSSEASDATPSRSLFDRVNKGSDGQPIRMFGGNDGSSPSFQSAPAAASSATPLFGSKPTSERASPEKEPATSSLFGGANKTWTPDSPIKFAGGASTTPGKPLFGSAPSTTPAAAGGSTTISSPFKFGTAAAPASSATAPATEKPAASEKPADDKAADDKAPADSSKESTSATPAAAAPPLFAFSNKSAETGSSTPSLFGASVTKAPESSSTGSLFGAAATPATGPSTLFGKAPSTTPSSVPAFGASQTLFGNATKTDTPSFGQKRSADEDSAPKAAPSLFGNAAKSGDSNTNDEPQAKKTMFGASSSGPAAPGSSTPLFSFGAPKTDGDADKSSSSATSKAQENKPLFGSAPVGGATEAPKTQSPSLFGNSTPSTAPAAPAATAASTPLFSFGGNNTTTPAAQPSGDAIFSFGASSSQPQQSSAPAPSTGFSFGGGSDAGSVGSGGSSFTFNAGGAGGASQPFRNPFAPGADSSAASQPPSSFSFGAGGADGQSSTPSTSMFQFGGGAPAATPTASTGGAGGLFSFGGGSQTTEPATTPGNSFGGGAASAGNGSAIFSFGGGTPAQASGTPLFGQQKPAGAPMFNLAPPMGGASSGTSKFHIRPNHGVSMRRGTSVDRLDLDTPFTNLGGASSLATTPASGTPEPGATQDNTDNSGHQADGDEAPQEQISLTDGGPGEEDEAAVHEVRAKALRLSTGNDDSGSESPAAKEKKSPWKTEGVGPLRVLKNKTTGHIRLLLRAEPRGHVALNRALLPDFTYKPEPNAKYVKLTTSNEAGNGLETWMLQVKTKEAAQKLAEVLEEHKASNKK</sequence>
<name>A0A0C2IM67_9PEZI</name>
<feature type="compositionally biased region" description="Low complexity" evidence="1">
    <location>
        <begin position="1042"/>
        <end position="1059"/>
    </location>
</feature>
<feature type="region of interest" description="Disordered" evidence="1">
    <location>
        <begin position="620"/>
        <end position="1174"/>
    </location>
</feature>
<dbReference type="HOGENOM" id="CLU_002780_0_0_1"/>
<feature type="compositionally biased region" description="Low complexity" evidence="1">
    <location>
        <begin position="844"/>
        <end position="853"/>
    </location>
</feature>
<comment type="caution">
    <text evidence="3">The sequence shown here is derived from an EMBL/GenBank/DDBJ whole genome shotgun (WGS) entry which is preliminary data.</text>
</comment>
<feature type="compositionally biased region" description="Low complexity" evidence="1">
    <location>
        <begin position="29"/>
        <end position="43"/>
    </location>
</feature>
<feature type="domain" description="RanBD1" evidence="2">
    <location>
        <begin position="1305"/>
        <end position="1436"/>
    </location>
</feature>
<feature type="compositionally biased region" description="Gly residues" evidence="1">
    <location>
        <begin position="1060"/>
        <end position="1074"/>
    </location>
</feature>
<evidence type="ECO:0000259" key="2">
    <source>
        <dbReference type="PROSITE" id="PS50196"/>
    </source>
</evidence>
<dbReference type="OrthoDB" id="10249382at2759"/>
<evidence type="ECO:0000313" key="3">
    <source>
        <dbReference type="EMBL" id="KIH88090.1"/>
    </source>
</evidence>
<feature type="compositionally biased region" description="Polar residues" evidence="1">
    <location>
        <begin position="1276"/>
        <end position="1285"/>
    </location>
</feature>
<feature type="compositionally biased region" description="Polar residues" evidence="1">
    <location>
        <begin position="501"/>
        <end position="526"/>
    </location>
</feature>
<dbReference type="SUPFAM" id="SSF50729">
    <property type="entry name" value="PH domain-like"/>
    <property type="match status" value="1"/>
</dbReference>
<feature type="compositionally biased region" description="Basic and acidic residues" evidence="1">
    <location>
        <begin position="773"/>
        <end position="794"/>
    </location>
</feature>
<dbReference type="PANTHER" id="PTHR38697">
    <property type="entry name" value="NUCLEAR PORE COMPLEX PROTEIN SIMILAR TO S. CEREVISIAE NUP2 (EUROFUNG)"/>
    <property type="match status" value="1"/>
</dbReference>
<feature type="compositionally biased region" description="Polar residues" evidence="1">
    <location>
        <begin position="698"/>
        <end position="712"/>
    </location>
</feature>
<feature type="compositionally biased region" description="Low complexity" evidence="1">
    <location>
        <begin position="931"/>
        <end position="945"/>
    </location>
</feature>
<feature type="compositionally biased region" description="Low complexity" evidence="1">
    <location>
        <begin position="448"/>
        <end position="464"/>
    </location>
</feature>
<feature type="compositionally biased region" description="Low complexity" evidence="1">
    <location>
        <begin position="999"/>
        <end position="1016"/>
    </location>
</feature>
<feature type="compositionally biased region" description="Polar residues" evidence="1">
    <location>
        <begin position="861"/>
        <end position="891"/>
    </location>
</feature>
<feature type="compositionally biased region" description="Low complexity" evidence="1">
    <location>
        <begin position="664"/>
        <end position="678"/>
    </location>
</feature>
<accession>A0A0C2IM67</accession>